<dbReference type="Pfam" id="PF13305">
    <property type="entry name" value="TetR_C_33"/>
    <property type="match status" value="1"/>
</dbReference>
<dbReference type="EMBL" id="CAEZUR010000024">
    <property type="protein sequence ID" value="CAB4604751.1"/>
    <property type="molecule type" value="Genomic_DNA"/>
</dbReference>
<keyword evidence="3" id="KW-0804">Transcription</keyword>
<dbReference type="Gene3D" id="1.10.357.10">
    <property type="entry name" value="Tetracycline Repressor, domain 2"/>
    <property type="match status" value="1"/>
</dbReference>
<reference evidence="6" key="1">
    <citation type="submission" date="2020-05" db="EMBL/GenBank/DDBJ databases">
        <authorList>
            <person name="Chiriac C."/>
            <person name="Salcher M."/>
            <person name="Ghai R."/>
            <person name="Kavagutti S V."/>
        </authorList>
    </citation>
    <scope>NUCLEOTIDE SEQUENCE</scope>
</reference>
<dbReference type="PROSITE" id="PS50977">
    <property type="entry name" value="HTH_TETR_2"/>
    <property type="match status" value="1"/>
</dbReference>
<evidence type="ECO:0000313" key="6">
    <source>
        <dbReference type="EMBL" id="CAB4604751.1"/>
    </source>
</evidence>
<protein>
    <submittedName>
        <fullName evidence="6">Unannotated protein</fullName>
    </submittedName>
</protein>
<feature type="domain" description="HTH tetR-type" evidence="4">
    <location>
        <begin position="13"/>
        <end position="74"/>
    </location>
</feature>
<dbReference type="SUPFAM" id="SSF46689">
    <property type="entry name" value="Homeodomain-like"/>
    <property type="match status" value="1"/>
</dbReference>
<dbReference type="AlphaFoldDB" id="A0A6J6GU18"/>
<proteinExistence type="predicted"/>
<name>A0A6J6GU18_9ZZZZ</name>
<evidence type="ECO:0000259" key="4">
    <source>
        <dbReference type="PROSITE" id="PS50977"/>
    </source>
</evidence>
<sequence>MFDTKDSGNFKAVGLKTTLIEVAAELASNPREIKLPTMRELAKKAGVAPGAAYRHFESQDALFIDVIRFLFEQLEETIKEAIRSSPNSDATVGRLAQAYVSWGLSNPGGYQLLFETTDEVDMPLPDERPGLHLITQLAQLLSKNSTPDEASIQKAIQVWISMHGLISLRMHKTGMPWRNSVEEDVNQLIRAIGN</sequence>
<dbReference type="Pfam" id="PF00440">
    <property type="entry name" value="TetR_N"/>
    <property type="match status" value="1"/>
</dbReference>
<evidence type="ECO:0000256" key="2">
    <source>
        <dbReference type="ARBA" id="ARBA00023125"/>
    </source>
</evidence>
<dbReference type="InterPro" id="IPR001647">
    <property type="entry name" value="HTH_TetR"/>
</dbReference>
<organism evidence="6">
    <name type="scientific">freshwater metagenome</name>
    <dbReference type="NCBI Taxonomy" id="449393"/>
    <lineage>
        <taxon>unclassified sequences</taxon>
        <taxon>metagenomes</taxon>
        <taxon>ecological metagenomes</taxon>
    </lineage>
</organism>
<dbReference type="GO" id="GO:0003677">
    <property type="term" value="F:DNA binding"/>
    <property type="evidence" value="ECO:0007669"/>
    <property type="project" value="UniProtKB-KW"/>
</dbReference>
<gene>
    <name evidence="5" type="ORF">UFOPK1433_00268</name>
    <name evidence="6" type="ORF">UFOPK1843_00427</name>
</gene>
<keyword evidence="2" id="KW-0238">DNA-binding</keyword>
<dbReference type="InterPro" id="IPR036271">
    <property type="entry name" value="Tet_transcr_reg_TetR-rel_C_sf"/>
</dbReference>
<evidence type="ECO:0000313" key="5">
    <source>
        <dbReference type="EMBL" id="CAB4536578.1"/>
    </source>
</evidence>
<dbReference type="InterPro" id="IPR009057">
    <property type="entry name" value="Homeodomain-like_sf"/>
</dbReference>
<evidence type="ECO:0000256" key="3">
    <source>
        <dbReference type="ARBA" id="ARBA00023163"/>
    </source>
</evidence>
<evidence type="ECO:0000256" key="1">
    <source>
        <dbReference type="ARBA" id="ARBA00023015"/>
    </source>
</evidence>
<keyword evidence="1" id="KW-0805">Transcription regulation</keyword>
<dbReference type="InterPro" id="IPR025996">
    <property type="entry name" value="MT1864/Rv1816-like_C"/>
</dbReference>
<dbReference type="EMBL" id="CAEZSN010000019">
    <property type="protein sequence ID" value="CAB4536578.1"/>
    <property type="molecule type" value="Genomic_DNA"/>
</dbReference>
<accession>A0A6J6GU18</accession>
<dbReference type="SUPFAM" id="SSF48498">
    <property type="entry name" value="Tetracyclin repressor-like, C-terminal domain"/>
    <property type="match status" value="1"/>
</dbReference>